<dbReference type="EMBL" id="BGZK01000267">
    <property type="protein sequence ID" value="GBP32919.1"/>
    <property type="molecule type" value="Genomic_DNA"/>
</dbReference>
<proteinExistence type="predicted"/>
<evidence type="ECO:0000313" key="3">
    <source>
        <dbReference type="Proteomes" id="UP000299102"/>
    </source>
</evidence>
<gene>
    <name evidence="2" type="ORF">EVAR_20096_1</name>
</gene>
<evidence type="ECO:0000313" key="2">
    <source>
        <dbReference type="EMBL" id="GBP32919.1"/>
    </source>
</evidence>
<dbReference type="Proteomes" id="UP000299102">
    <property type="component" value="Unassembled WGS sequence"/>
</dbReference>
<name>A0A4C1V2Z9_EUMVA</name>
<accession>A0A4C1V2Z9</accession>
<comment type="caution">
    <text evidence="2">The sequence shown here is derived from an EMBL/GenBank/DDBJ whole genome shotgun (WGS) entry which is preliminary data.</text>
</comment>
<organism evidence="2 3">
    <name type="scientific">Eumeta variegata</name>
    <name type="common">Bagworm moth</name>
    <name type="synonym">Eumeta japonica</name>
    <dbReference type="NCBI Taxonomy" id="151549"/>
    <lineage>
        <taxon>Eukaryota</taxon>
        <taxon>Metazoa</taxon>
        <taxon>Ecdysozoa</taxon>
        <taxon>Arthropoda</taxon>
        <taxon>Hexapoda</taxon>
        <taxon>Insecta</taxon>
        <taxon>Pterygota</taxon>
        <taxon>Neoptera</taxon>
        <taxon>Endopterygota</taxon>
        <taxon>Lepidoptera</taxon>
        <taxon>Glossata</taxon>
        <taxon>Ditrysia</taxon>
        <taxon>Tineoidea</taxon>
        <taxon>Psychidae</taxon>
        <taxon>Oiketicinae</taxon>
        <taxon>Eumeta</taxon>
    </lineage>
</organism>
<evidence type="ECO:0000256" key="1">
    <source>
        <dbReference type="SAM" id="MobiDB-lite"/>
    </source>
</evidence>
<feature type="region of interest" description="Disordered" evidence="1">
    <location>
        <begin position="1"/>
        <end position="28"/>
    </location>
</feature>
<protein>
    <submittedName>
        <fullName evidence="2">Uncharacterized protein</fullName>
    </submittedName>
</protein>
<feature type="compositionally biased region" description="Gly residues" evidence="1">
    <location>
        <begin position="1"/>
        <end position="12"/>
    </location>
</feature>
<keyword evidence="3" id="KW-1185">Reference proteome</keyword>
<reference evidence="2 3" key="1">
    <citation type="journal article" date="2019" name="Commun. Biol.">
        <title>The bagworm genome reveals a unique fibroin gene that provides high tensile strength.</title>
        <authorList>
            <person name="Kono N."/>
            <person name="Nakamura H."/>
            <person name="Ohtoshi R."/>
            <person name="Tomita M."/>
            <person name="Numata K."/>
            <person name="Arakawa K."/>
        </authorList>
    </citation>
    <scope>NUCLEOTIDE SEQUENCE [LARGE SCALE GENOMIC DNA]</scope>
</reference>
<sequence length="120" mass="13211">MGSERGAGGARAGRGRRRPAHEVVGGDTDTSAVSFFRPTCYAEILPRVVCKRAMSFLKLISFSFRNQTEMLAAYALSTTQPEEELEIRDEDKDKSRISCSSKSISKVITGMRAQNETICS</sequence>
<dbReference type="AlphaFoldDB" id="A0A4C1V2Z9"/>